<evidence type="ECO:0000313" key="7">
    <source>
        <dbReference type="Proteomes" id="UP000195880"/>
    </source>
</evidence>
<name>A0A1Z1WJS0_9ACTN</name>
<dbReference type="Gene3D" id="1.10.357.10">
    <property type="entry name" value="Tetracycline Repressor, domain 2"/>
    <property type="match status" value="1"/>
</dbReference>
<evidence type="ECO:0000256" key="1">
    <source>
        <dbReference type="ARBA" id="ARBA00023015"/>
    </source>
</evidence>
<sequence length="228" mass="25178">MATGLHSPHGLRPPHPQLPLRERKKLRTRQALVDSALVLFTERGFDGVTLDELCETVEVSKRTFFRTFTSKEDVACAPLHDLWTAFLEELEQARPRGGPLHELLRDVLLGTLDRMPGEEWAHRVLLSRRLAARNPSMDAHGLAFCDRTGRAALDIVVRRFELGGVPDDPDHLRARLAVDLLVAAWHRGLDSWTTGAPAPERAALAAAFRRASAAVPESLALTARTGPA</sequence>
<dbReference type="AlphaFoldDB" id="A0A1Z1WJS0"/>
<evidence type="ECO:0000256" key="4">
    <source>
        <dbReference type="PROSITE-ProRule" id="PRU00335"/>
    </source>
</evidence>
<dbReference type="Pfam" id="PF00440">
    <property type="entry name" value="TetR_N"/>
    <property type="match status" value="1"/>
</dbReference>
<dbReference type="InterPro" id="IPR050109">
    <property type="entry name" value="HTH-type_TetR-like_transc_reg"/>
</dbReference>
<dbReference type="InterPro" id="IPR001647">
    <property type="entry name" value="HTH_TetR"/>
</dbReference>
<keyword evidence="7" id="KW-1185">Reference proteome</keyword>
<dbReference type="PROSITE" id="PS50977">
    <property type="entry name" value="HTH_TETR_2"/>
    <property type="match status" value="1"/>
</dbReference>
<dbReference type="KEGG" id="salf:SMD44_06148"/>
<dbReference type="InterPro" id="IPR009057">
    <property type="entry name" value="Homeodomain-like_sf"/>
</dbReference>
<dbReference type="PANTHER" id="PTHR30055">
    <property type="entry name" value="HTH-TYPE TRANSCRIPTIONAL REGULATOR RUTR"/>
    <property type="match status" value="1"/>
</dbReference>
<feature type="DNA-binding region" description="H-T-H motif" evidence="4">
    <location>
        <begin position="49"/>
        <end position="68"/>
    </location>
</feature>
<dbReference type="STRING" id="67267.GCA_000716675_06778"/>
<dbReference type="PANTHER" id="PTHR30055:SF238">
    <property type="entry name" value="MYCOFACTOCIN BIOSYNTHESIS TRANSCRIPTIONAL REGULATOR MFTR-RELATED"/>
    <property type="match status" value="1"/>
</dbReference>
<dbReference type="SUPFAM" id="SSF46689">
    <property type="entry name" value="Homeodomain-like"/>
    <property type="match status" value="1"/>
</dbReference>
<reference evidence="6 7" key="1">
    <citation type="submission" date="2017-05" db="EMBL/GenBank/DDBJ databases">
        <title>Streptomyces alboflavus Genome sequencing and assembly.</title>
        <authorList>
            <person name="Wang Y."/>
            <person name="Du B."/>
            <person name="Ding Y."/>
            <person name="Liu H."/>
            <person name="Hou Q."/>
            <person name="Liu K."/>
            <person name="Wang C."/>
            <person name="Yao L."/>
        </authorList>
    </citation>
    <scope>NUCLEOTIDE SEQUENCE [LARGE SCALE GENOMIC DNA]</scope>
    <source>
        <strain evidence="6 7">MDJK44</strain>
    </source>
</reference>
<dbReference type="GO" id="GO:0000976">
    <property type="term" value="F:transcription cis-regulatory region binding"/>
    <property type="evidence" value="ECO:0007669"/>
    <property type="project" value="TreeGrafter"/>
</dbReference>
<dbReference type="PRINTS" id="PR00455">
    <property type="entry name" value="HTHTETR"/>
</dbReference>
<organism evidence="6 7">
    <name type="scientific">Streptomyces alboflavus</name>
    <dbReference type="NCBI Taxonomy" id="67267"/>
    <lineage>
        <taxon>Bacteria</taxon>
        <taxon>Bacillati</taxon>
        <taxon>Actinomycetota</taxon>
        <taxon>Actinomycetes</taxon>
        <taxon>Kitasatosporales</taxon>
        <taxon>Streptomycetaceae</taxon>
        <taxon>Streptomyces</taxon>
    </lineage>
</organism>
<gene>
    <name evidence="6" type="ORF">SMD44_06148</name>
</gene>
<evidence type="ECO:0000313" key="6">
    <source>
        <dbReference type="EMBL" id="ARX86676.1"/>
    </source>
</evidence>
<accession>A0A1Z1WJS0</accession>
<keyword evidence="2 4" id="KW-0238">DNA-binding</keyword>
<evidence type="ECO:0000256" key="3">
    <source>
        <dbReference type="ARBA" id="ARBA00023163"/>
    </source>
</evidence>
<keyword evidence="3" id="KW-0804">Transcription</keyword>
<evidence type="ECO:0000256" key="2">
    <source>
        <dbReference type="ARBA" id="ARBA00023125"/>
    </source>
</evidence>
<dbReference type="GO" id="GO:0003700">
    <property type="term" value="F:DNA-binding transcription factor activity"/>
    <property type="evidence" value="ECO:0007669"/>
    <property type="project" value="TreeGrafter"/>
</dbReference>
<dbReference type="EMBL" id="CP021748">
    <property type="protein sequence ID" value="ARX86676.1"/>
    <property type="molecule type" value="Genomic_DNA"/>
</dbReference>
<dbReference type="RefSeq" id="WP_237307496.1">
    <property type="nucleotide sequence ID" value="NZ_CP021748.1"/>
</dbReference>
<dbReference type="eggNOG" id="COG1309">
    <property type="taxonomic scope" value="Bacteria"/>
</dbReference>
<feature type="domain" description="HTH tetR-type" evidence="5">
    <location>
        <begin position="26"/>
        <end position="86"/>
    </location>
</feature>
<keyword evidence="1" id="KW-0805">Transcription regulation</keyword>
<protein>
    <submittedName>
        <fullName evidence="6">TetR family transcriptional regulator</fullName>
    </submittedName>
</protein>
<proteinExistence type="predicted"/>
<evidence type="ECO:0000259" key="5">
    <source>
        <dbReference type="PROSITE" id="PS50977"/>
    </source>
</evidence>
<dbReference type="Proteomes" id="UP000195880">
    <property type="component" value="Chromosome"/>
</dbReference>